<name>A0ABX0QH14_9BACT</name>
<dbReference type="RefSeq" id="WP_166691021.1">
    <property type="nucleotide sequence ID" value="NZ_WAEL01000001.1"/>
</dbReference>
<evidence type="ECO:0008006" key="3">
    <source>
        <dbReference type="Google" id="ProtNLM"/>
    </source>
</evidence>
<sequence length="301" mass="34289">MQTNKPKRRCLTIQERELIVEAYGSGVSSAVLSKQYAVSDRCICHAVKRAYAPIRYQKITSDQEKTNAVRAYAEGKSMAVIRKEFRISEKLLLRLLKESNTPIRGAKNQIQEHKDKAVELYESGLTINEVADQLGVNAHNVYYFLRGKGITRNPATVNKLTWNKSHVNVNRRAKLRLLNSRQKGNANASWKGGITPLVKVIRGSEKSKQWRNAIFARDNYTCQSCGRSSSELKSGSLQADHIYPFSAIIKEHKIETIEQAEECKQLWNTDNGRTLCIPCHKQTPTYGFKATRYHKRHSSHE</sequence>
<organism evidence="1 2">
    <name type="scientific">Fibrivirga algicola</name>
    <dbReference type="NCBI Taxonomy" id="2950420"/>
    <lineage>
        <taxon>Bacteria</taxon>
        <taxon>Pseudomonadati</taxon>
        <taxon>Bacteroidota</taxon>
        <taxon>Cytophagia</taxon>
        <taxon>Cytophagales</taxon>
        <taxon>Spirosomataceae</taxon>
        <taxon>Fibrivirga</taxon>
    </lineage>
</organism>
<dbReference type="Gene3D" id="1.10.10.60">
    <property type="entry name" value="Homeodomain-like"/>
    <property type="match status" value="1"/>
</dbReference>
<dbReference type="Proteomes" id="UP000606008">
    <property type="component" value="Unassembled WGS sequence"/>
</dbReference>
<comment type="caution">
    <text evidence="1">The sequence shown here is derived from an EMBL/GenBank/DDBJ whole genome shotgun (WGS) entry which is preliminary data.</text>
</comment>
<keyword evidence="2" id="KW-1185">Reference proteome</keyword>
<protein>
    <recommendedName>
        <fullName evidence="3">HNH nuclease domain-containing protein</fullName>
    </recommendedName>
</protein>
<proteinExistence type="predicted"/>
<dbReference type="EMBL" id="WAEL01000001">
    <property type="protein sequence ID" value="NID09389.1"/>
    <property type="molecule type" value="Genomic_DNA"/>
</dbReference>
<evidence type="ECO:0000313" key="2">
    <source>
        <dbReference type="Proteomes" id="UP000606008"/>
    </source>
</evidence>
<dbReference type="Gene3D" id="1.10.30.50">
    <property type="match status" value="1"/>
</dbReference>
<accession>A0ABX0QH14</accession>
<evidence type="ECO:0000313" key="1">
    <source>
        <dbReference type="EMBL" id="NID09389.1"/>
    </source>
</evidence>
<gene>
    <name evidence="1" type="ORF">F7231_04340</name>
</gene>
<reference evidence="1" key="1">
    <citation type="submission" date="2024-05" db="EMBL/GenBank/DDBJ databases">
        <authorList>
            <person name="Jung D.-H."/>
        </authorList>
    </citation>
    <scope>NUCLEOTIDE SEQUENCE</scope>
    <source>
        <strain evidence="1">JA-25</strain>
    </source>
</reference>